<keyword evidence="3" id="KW-1003">Cell membrane</keyword>
<dbReference type="Gene3D" id="1.10.3720.10">
    <property type="entry name" value="MetI-like"/>
    <property type="match status" value="1"/>
</dbReference>
<protein>
    <submittedName>
        <fullName evidence="9">ABC transporter permease</fullName>
    </submittedName>
</protein>
<comment type="caution">
    <text evidence="9">The sequence shown here is derived from an EMBL/GenBank/DDBJ whole genome shotgun (WGS) entry which is preliminary data.</text>
</comment>
<dbReference type="InterPro" id="IPR035906">
    <property type="entry name" value="MetI-like_sf"/>
</dbReference>
<sequence length="269" mass="28045">MRLPASLVAGAVLVGLVVAAALVSFVWTPYDAVQVDPNTRLAPSSLAHWLGTDTFGRDVASQLLVGARTTLFVGVVAVGLAGVVGTPLGILAAMGPRWLAELVMRTNDLVLAFPALLLAIMFGAVYGPSTLTAMVAIGIATVPSFARLARGGALQVLASEYVLAARSAGRPPVAIAARHVLPNIAGILLVQASVSFAIAVLAEAALSFLGFGTRPPTPSWGRMLQEAQQLLYLKPELALWPGLAIALAVLGFNLLGDGLRDRFDPRLRR</sequence>
<evidence type="ECO:0000256" key="2">
    <source>
        <dbReference type="ARBA" id="ARBA00022448"/>
    </source>
</evidence>
<dbReference type="PROSITE" id="PS50928">
    <property type="entry name" value="ABC_TM1"/>
    <property type="match status" value="1"/>
</dbReference>
<keyword evidence="5 7" id="KW-1133">Transmembrane helix</keyword>
<feature type="transmembrane region" description="Helical" evidence="7">
    <location>
        <begin position="71"/>
        <end position="94"/>
    </location>
</feature>
<feature type="transmembrane region" description="Helical" evidence="7">
    <location>
        <begin position="187"/>
        <end position="211"/>
    </location>
</feature>
<evidence type="ECO:0000256" key="6">
    <source>
        <dbReference type="ARBA" id="ARBA00023136"/>
    </source>
</evidence>
<evidence type="ECO:0000313" key="9">
    <source>
        <dbReference type="EMBL" id="GAA5137511.1"/>
    </source>
</evidence>
<dbReference type="CDD" id="cd06261">
    <property type="entry name" value="TM_PBP2"/>
    <property type="match status" value="1"/>
</dbReference>
<evidence type="ECO:0000256" key="5">
    <source>
        <dbReference type="ARBA" id="ARBA00022989"/>
    </source>
</evidence>
<feature type="domain" description="ABC transmembrane type-1" evidence="8">
    <location>
        <begin position="67"/>
        <end position="256"/>
    </location>
</feature>
<feature type="transmembrane region" description="Helical" evidence="7">
    <location>
        <begin position="238"/>
        <end position="259"/>
    </location>
</feature>
<dbReference type="PANTHER" id="PTHR43386:SF25">
    <property type="entry name" value="PEPTIDE ABC TRANSPORTER PERMEASE PROTEIN"/>
    <property type="match status" value="1"/>
</dbReference>
<comment type="subcellular location">
    <subcellularLocation>
        <location evidence="1 7">Cell membrane</location>
        <topology evidence="1 7">Multi-pass membrane protein</topology>
    </subcellularLocation>
</comment>
<evidence type="ECO:0000313" key="10">
    <source>
        <dbReference type="Proteomes" id="UP001500804"/>
    </source>
</evidence>
<dbReference type="Proteomes" id="UP001500804">
    <property type="component" value="Unassembled WGS sequence"/>
</dbReference>
<dbReference type="SUPFAM" id="SSF161098">
    <property type="entry name" value="MetI-like"/>
    <property type="match status" value="1"/>
</dbReference>
<keyword evidence="2 7" id="KW-0813">Transport</keyword>
<dbReference type="Pfam" id="PF00528">
    <property type="entry name" value="BPD_transp_1"/>
    <property type="match status" value="1"/>
</dbReference>
<keyword evidence="10" id="KW-1185">Reference proteome</keyword>
<reference evidence="10" key="1">
    <citation type="journal article" date="2019" name="Int. J. Syst. Evol. Microbiol.">
        <title>The Global Catalogue of Microorganisms (GCM) 10K type strain sequencing project: providing services to taxonomists for standard genome sequencing and annotation.</title>
        <authorList>
            <consortium name="The Broad Institute Genomics Platform"/>
            <consortium name="The Broad Institute Genome Sequencing Center for Infectious Disease"/>
            <person name="Wu L."/>
            <person name="Ma J."/>
        </authorList>
    </citation>
    <scope>NUCLEOTIDE SEQUENCE [LARGE SCALE GENOMIC DNA]</scope>
    <source>
        <strain evidence="10">JCM 18302</strain>
    </source>
</reference>
<dbReference type="RefSeq" id="WP_345611205.1">
    <property type="nucleotide sequence ID" value="NZ_BAABJO010000037.1"/>
</dbReference>
<dbReference type="PANTHER" id="PTHR43386">
    <property type="entry name" value="OLIGOPEPTIDE TRANSPORT SYSTEM PERMEASE PROTEIN APPC"/>
    <property type="match status" value="1"/>
</dbReference>
<keyword evidence="6 7" id="KW-0472">Membrane</keyword>
<proteinExistence type="inferred from homology"/>
<evidence type="ECO:0000256" key="3">
    <source>
        <dbReference type="ARBA" id="ARBA00022475"/>
    </source>
</evidence>
<dbReference type="InterPro" id="IPR000515">
    <property type="entry name" value="MetI-like"/>
</dbReference>
<keyword evidence="4 7" id="KW-0812">Transmembrane</keyword>
<evidence type="ECO:0000259" key="8">
    <source>
        <dbReference type="PROSITE" id="PS50928"/>
    </source>
</evidence>
<evidence type="ECO:0000256" key="4">
    <source>
        <dbReference type="ARBA" id="ARBA00022692"/>
    </source>
</evidence>
<organism evidence="9 10">
    <name type="scientific">Pseudonocardia adelaidensis</name>
    <dbReference type="NCBI Taxonomy" id="648754"/>
    <lineage>
        <taxon>Bacteria</taxon>
        <taxon>Bacillati</taxon>
        <taxon>Actinomycetota</taxon>
        <taxon>Actinomycetes</taxon>
        <taxon>Pseudonocardiales</taxon>
        <taxon>Pseudonocardiaceae</taxon>
        <taxon>Pseudonocardia</taxon>
    </lineage>
</organism>
<dbReference type="InterPro" id="IPR050366">
    <property type="entry name" value="BP-dependent_transpt_permease"/>
</dbReference>
<evidence type="ECO:0000256" key="1">
    <source>
        <dbReference type="ARBA" id="ARBA00004651"/>
    </source>
</evidence>
<name>A0ABP9NZ24_9PSEU</name>
<evidence type="ECO:0000256" key="7">
    <source>
        <dbReference type="RuleBase" id="RU363032"/>
    </source>
</evidence>
<comment type="similarity">
    <text evidence="7">Belongs to the binding-protein-dependent transport system permease family.</text>
</comment>
<gene>
    <name evidence="9" type="ORF">GCM10023320_70290</name>
</gene>
<feature type="transmembrane region" description="Helical" evidence="7">
    <location>
        <begin position="106"/>
        <end position="125"/>
    </location>
</feature>
<accession>A0ABP9NZ24</accession>
<dbReference type="EMBL" id="BAABJO010000037">
    <property type="protein sequence ID" value="GAA5137511.1"/>
    <property type="molecule type" value="Genomic_DNA"/>
</dbReference>